<dbReference type="InterPro" id="IPR001667">
    <property type="entry name" value="DDH_dom"/>
</dbReference>
<dbReference type="EMBL" id="FQUG01000003">
    <property type="protein sequence ID" value="SHE62271.1"/>
    <property type="molecule type" value="Genomic_DNA"/>
</dbReference>
<reference evidence="3 4" key="1">
    <citation type="submission" date="2016-11" db="EMBL/GenBank/DDBJ databases">
        <authorList>
            <person name="Jaros S."/>
            <person name="Januszkiewicz K."/>
            <person name="Wedrychowicz H."/>
        </authorList>
    </citation>
    <scope>NUCLEOTIDE SEQUENCE [LARGE SCALE GENOMIC DNA]</scope>
    <source>
        <strain evidence="3 4">DSM 10502</strain>
    </source>
</reference>
<dbReference type="Gene3D" id="3.10.310.30">
    <property type="match status" value="1"/>
</dbReference>
<dbReference type="STRING" id="1123243.SAMN02745190_00835"/>
<dbReference type="SUPFAM" id="SSF64182">
    <property type="entry name" value="DHH phosphoesterases"/>
    <property type="match status" value="1"/>
</dbReference>
<dbReference type="GO" id="GO:0003676">
    <property type="term" value="F:nucleic acid binding"/>
    <property type="evidence" value="ECO:0007669"/>
    <property type="project" value="InterPro"/>
</dbReference>
<dbReference type="PANTHER" id="PTHR47618:SF1">
    <property type="entry name" value="BIFUNCTIONAL OLIGORIBONUCLEASE AND PAP PHOSPHATASE NRNA"/>
    <property type="match status" value="1"/>
</dbReference>
<keyword evidence="4" id="KW-1185">Reference proteome</keyword>
<feature type="domain" description="DHHA1" evidence="2">
    <location>
        <begin position="238"/>
        <end position="314"/>
    </location>
</feature>
<dbReference type="OrthoDB" id="9803668at2"/>
<feature type="domain" description="DDH" evidence="1">
    <location>
        <begin position="20"/>
        <end position="156"/>
    </location>
</feature>
<evidence type="ECO:0000313" key="4">
    <source>
        <dbReference type="Proteomes" id="UP000184404"/>
    </source>
</evidence>
<evidence type="ECO:0000313" key="3">
    <source>
        <dbReference type="EMBL" id="SHE62271.1"/>
    </source>
</evidence>
<dbReference type="Pfam" id="PF02272">
    <property type="entry name" value="DHHA1"/>
    <property type="match status" value="1"/>
</dbReference>
<gene>
    <name evidence="3" type="ORF">SAMN02745190_00835</name>
</gene>
<dbReference type="AlphaFoldDB" id="A0A1M4UZU2"/>
<dbReference type="InterPro" id="IPR051319">
    <property type="entry name" value="Oligoribo/pAp-PDE_c-di-AMP_PDE"/>
</dbReference>
<dbReference type="Gene3D" id="3.90.1640.10">
    <property type="entry name" value="inorganic pyrophosphatase (n-terminal core)"/>
    <property type="match status" value="1"/>
</dbReference>
<dbReference type="RefSeq" id="WP_072934927.1">
    <property type="nucleotide sequence ID" value="NZ_FQUG01000003.1"/>
</dbReference>
<dbReference type="Proteomes" id="UP000184404">
    <property type="component" value="Unassembled WGS sequence"/>
</dbReference>
<dbReference type="PANTHER" id="PTHR47618">
    <property type="entry name" value="BIFUNCTIONAL OLIGORIBONUCLEASE AND PAP PHOSPHATASE NRNA"/>
    <property type="match status" value="1"/>
</dbReference>
<accession>A0A1M4UZU2</accession>
<organism evidence="3 4">
    <name type="scientific">Schwartzia succinivorans DSM 10502</name>
    <dbReference type="NCBI Taxonomy" id="1123243"/>
    <lineage>
        <taxon>Bacteria</taxon>
        <taxon>Bacillati</taxon>
        <taxon>Bacillota</taxon>
        <taxon>Negativicutes</taxon>
        <taxon>Selenomonadales</taxon>
        <taxon>Selenomonadaceae</taxon>
        <taxon>Schwartzia</taxon>
    </lineage>
</organism>
<proteinExistence type="predicted"/>
<evidence type="ECO:0000259" key="2">
    <source>
        <dbReference type="Pfam" id="PF02272"/>
    </source>
</evidence>
<dbReference type="InterPro" id="IPR003156">
    <property type="entry name" value="DHHA1_dom"/>
</dbReference>
<evidence type="ECO:0000259" key="1">
    <source>
        <dbReference type="Pfam" id="PF01368"/>
    </source>
</evidence>
<sequence>MGKKIGLKETADCLKNADSVIITSHVSPDGDAIGSTLALCAYMRGIGKKADVVIDDELPRSMSFLPGYDDILRPEDYKGSAGMLVIVDTDSSRIGGVAEISNGLPILNIDHHISNNGLADYIFIEKSAAAAEMVYEILTELKAELTPEIAFPLYTGLATDTGFFKFSNTRSSTMRAAAALIDAGAMPHVVSEALEAKPVEMVRGQMEALQTMELTAGGRVAGLFLDRELMERLESTEGFIDMVRVIEGVDVAVLIKCVDENVCRVSMRSKGLDVSKVAGEFDGGGHIRAAGCTLKMPLADAKKAVLDAIERALEA</sequence>
<dbReference type="InterPro" id="IPR038763">
    <property type="entry name" value="DHH_sf"/>
</dbReference>
<protein>
    <submittedName>
        <fullName evidence="3">Phosphoesterase RecJ domain-containing protein</fullName>
    </submittedName>
</protein>
<dbReference type="Pfam" id="PF01368">
    <property type="entry name" value="DHH"/>
    <property type="match status" value="1"/>
</dbReference>
<name>A0A1M4UZU2_9FIRM</name>